<dbReference type="InterPro" id="IPR051829">
    <property type="entry name" value="Multiheme_Cytochr_ET"/>
</dbReference>
<dbReference type="AlphaFoldDB" id="A0A0L6W601"/>
<sequence length="508" mass="57331">MGRNRILMFGLLTVVVVGILVSLPAVRQELRQILNTIQLYISDNPTGPKLPDRENDKKECGYCHSDKSRDFSKKYQHAPFAKWFCKDCHASHTVGSGKYEYVVEIDKLCTTCHFNRKPNALYPYQHMPYQKGHCTDCHDPHASDYEYLLRMPQKELCTSCHRMEIFWNFSVKHKPYEIGACADCHDPHASKYRGMTRLPGKALCFTCHYDRQSETLQPVQHLPFSTGECTNCHGAHATNADALLLLPGNSLCLSCHVGMNEKLKTGYVHTPVKRKCTECHVPHASRYPALLPEQRTNLCYLCHGDLRPEFQKASRHPVGNGLLECDGCHDPHVGKGPKLEREKGNQLCYLCHLGLESTYEQLAHAKKAKGPGGVGACTNCHVPHGSQWKPLLRDKQEPMCNNCHTKIAKARINHPFGEQYKDPWHGGTMHCTSCHGPHGTPYKKFTLLPDDGFCLKCHGEKRKDNAKYYTVHRLVPAKNEPKPKEVETKVPPRSANKTKAINKKAGGP</sequence>
<dbReference type="RefSeq" id="WP_052216392.1">
    <property type="nucleotide sequence ID" value="NZ_LGTE01000001.1"/>
</dbReference>
<reference evidence="5" key="1">
    <citation type="submission" date="2015-07" db="EMBL/GenBank/DDBJ databases">
        <title>Complete Genome of Thermincola ferriacetica strain Z-0001T.</title>
        <authorList>
            <person name="Lusk B."/>
            <person name="Badalamenti J.P."/>
            <person name="Parameswaran P."/>
            <person name="Bond D.R."/>
            <person name="Torres C.I."/>
        </authorList>
    </citation>
    <scope>NUCLEOTIDE SEQUENCE [LARGE SCALE GENOMIC DNA]</scope>
    <source>
        <strain evidence="5">Z-0001</strain>
    </source>
</reference>
<dbReference type="InterPro" id="IPR036280">
    <property type="entry name" value="Multihaem_cyt_sf"/>
</dbReference>
<evidence type="ECO:0000256" key="1">
    <source>
        <dbReference type="ARBA" id="ARBA00022729"/>
    </source>
</evidence>
<evidence type="ECO:0000313" key="4">
    <source>
        <dbReference type="EMBL" id="KNZ71002.1"/>
    </source>
</evidence>
<dbReference type="EMBL" id="LGTE01000001">
    <property type="protein sequence ID" value="KNZ71002.1"/>
    <property type="molecule type" value="Genomic_DNA"/>
</dbReference>
<dbReference type="NCBIfam" id="TIGR01905">
    <property type="entry name" value="paired_CXXCH_1"/>
    <property type="match status" value="7"/>
</dbReference>
<feature type="region of interest" description="Disordered" evidence="2">
    <location>
        <begin position="475"/>
        <end position="508"/>
    </location>
</feature>
<proteinExistence type="predicted"/>
<name>A0A0L6W601_9FIRM</name>
<dbReference type="PANTHER" id="PTHR35038:SF6">
    <property type="entry name" value="SURFACE LOCALIZED DECAHEME CYTOCHROME C LIPOPROTEIN"/>
    <property type="match status" value="1"/>
</dbReference>
<feature type="domain" description="Doubled CXXCH motif" evidence="3">
    <location>
        <begin position="77"/>
        <end position="113"/>
    </location>
</feature>
<dbReference type="Pfam" id="PF09699">
    <property type="entry name" value="Paired_CXXCH_1"/>
    <property type="match status" value="8"/>
</dbReference>
<protein>
    <submittedName>
        <fullName evidence="4">Putative multiheme cytochrome c</fullName>
    </submittedName>
</protein>
<dbReference type="Gene3D" id="1.10.1130.10">
    <property type="entry name" value="Flavocytochrome C3, Chain A"/>
    <property type="match status" value="1"/>
</dbReference>
<dbReference type="SUPFAM" id="SSF48695">
    <property type="entry name" value="Multiheme cytochromes"/>
    <property type="match status" value="3"/>
</dbReference>
<feature type="compositionally biased region" description="Basic and acidic residues" evidence="2">
    <location>
        <begin position="479"/>
        <end position="490"/>
    </location>
</feature>
<dbReference type="PANTHER" id="PTHR35038">
    <property type="entry name" value="DISSIMILATORY SULFITE REDUCTASE SIRA"/>
    <property type="match status" value="1"/>
</dbReference>
<evidence type="ECO:0000256" key="2">
    <source>
        <dbReference type="SAM" id="MobiDB-lite"/>
    </source>
</evidence>
<keyword evidence="5" id="KW-1185">Reference proteome</keyword>
<feature type="domain" description="Doubled CXXCH motif" evidence="3">
    <location>
        <begin position="371"/>
        <end position="408"/>
    </location>
</feature>
<dbReference type="GO" id="GO:0016491">
    <property type="term" value="F:oxidoreductase activity"/>
    <property type="evidence" value="ECO:0007669"/>
    <property type="project" value="TreeGrafter"/>
</dbReference>
<comment type="caution">
    <text evidence="4">The sequence shown here is derived from an EMBL/GenBank/DDBJ whole genome shotgun (WGS) entry which is preliminary data.</text>
</comment>
<feature type="domain" description="Doubled CXXCH motif" evidence="3">
    <location>
        <begin position="269"/>
        <end position="306"/>
    </location>
</feature>
<dbReference type="InterPro" id="IPR010177">
    <property type="entry name" value="Paired_CXXCH_1"/>
</dbReference>
<organism evidence="4 5">
    <name type="scientific">Thermincola ferriacetica</name>
    <dbReference type="NCBI Taxonomy" id="281456"/>
    <lineage>
        <taxon>Bacteria</taxon>
        <taxon>Bacillati</taxon>
        <taxon>Bacillota</taxon>
        <taxon>Clostridia</taxon>
        <taxon>Eubacteriales</taxon>
        <taxon>Thermincolaceae</taxon>
        <taxon>Thermincola</taxon>
    </lineage>
</organism>
<feature type="domain" description="Doubled CXXCH motif" evidence="3">
    <location>
        <begin position="430"/>
        <end position="462"/>
    </location>
</feature>
<feature type="domain" description="Doubled CXXCH motif" evidence="3">
    <location>
        <begin position="173"/>
        <end position="210"/>
    </location>
</feature>
<feature type="domain" description="Doubled CXXCH motif" evidence="3">
    <location>
        <begin position="317"/>
        <end position="352"/>
    </location>
</feature>
<evidence type="ECO:0000259" key="3">
    <source>
        <dbReference type="Pfam" id="PF09699"/>
    </source>
</evidence>
<accession>A0A0L6W601</accession>
<keyword evidence="1" id="KW-0732">Signal</keyword>
<gene>
    <name evidence="4" type="ORF">Tfer_0072</name>
</gene>
<dbReference type="Proteomes" id="UP000037175">
    <property type="component" value="Unassembled WGS sequence"/>
</dbReference>
<dbReference type="Gene3D" id="3.90.10.10">
    <property type="entry name" value="Cytochrome C3"/>
    <property type="match status" value="3"/>
</dbReference>
<evidence type="ECO:0000313" key="5">
    <source>
        <dbReference type="Proteomes" id="UP000037175"/>
    </source>
</evidence>
<feature type="domain" description="Doubled CXXCH motif" evidence="3">
    <location>
        <begin position="221"/>
        <end position="258"/>
    </location>
</feature>
<feature type="domain" description="Doubled CXXCH motif" evidence="3">
    <location>
        <begin position="126"/>
        <end position="162"/>
    </location>
</feature>